<evidence type="ECO:0000313" key="2">
    <source>
        <dbReference type="EMBL" id="GGU88185.1"/>
    </source>
</evidence>
<accession>A0ABQ2VJW0</accession>
<evidence type="ECO:0000256" key="1">
    <source>
        <dbReference type="SAM" id="MobiDB-lite"/>
    </source>
</evidence>
<reference evidence="3" key="1">
    <citation type="journal article" date="2019" name="Int. J. Syst. Evol. Microbiol.">
        <title>The Global Catalogue of Microorganisms (GCM) 10K type strain sequencing project: providing services to taxonomists for standard genome sequencing and annotation.</title>
        <authorList>
            <consortium name="The Broad Institute Genomics Platform"/>
            <consortium name="The Broad Institute Genome Sequencing Center for Infectious Disease"/>
            <person name="Wu L."/>
            <person name="Ma J."/>
        </authorList>
    </citation>
    <scope>NUCLEOTIDE SEQUENCE [LARGE SCALE GENOMIC DNA]</scope>
    <source>
        <strain evidence="3">JCM 3296</strain>
    </source>
</reference>
<dbReference type="RefSeq" id="WP_189260127.1">
    <property type="nucleotide sequence ID" value="NZ_BMRE01000130.1"/>
</dbReference>
<organism evidence="2 3">
    <name type="scientific">Lentzea flava</name>
    <dbReference type="NCBI Taxonomy" id="103732"/>
    <lineage>
        <taxon>Bacteria</taxon>
        <taxon>Bacillati</taxon>
        <taxon>Actinomycetota</taxon>
        <taxon>Actinomycetes</taxon>
        <taxon>Pseudonocardiales</taxon>
        <taxon>Pseudonocardiaceae</taxon>
        <taxon>Lentzea</taxon>
    </lineage>
</organism>
<evidence type="ECO:0000313" key="3">
    <source>
        <dbReference type="Proteomes" id="UP000649573"/>
    </source>
</evidence>
<dbReference type="Proteomes" id="UP000649573">
    <property type="component" value="Unassembled WGS sequence"/>
</dbReference>
<sequence length="87" mass="9723">MRCTLSSWPQIRPIPRDRGGSAEFTQELRSSAEFPFVSRATHPLEFDVDGTELVEGDDTFALATAAVRGRAMDAADVVRRPVVRYRL</sequence>
<name>A0ABQ2VJW0_9PSEU</name>
<proteinExistence type="predicted"/>
<protein>
    <submittedName>
        <fullName evidence="2">Uncharacterized protein</fullName>
    </submittedName>
</protein>
<feature type="region of interest" description="Disordered" evidence="1">
    <location>
        <begin position="1"/>
        <end position="24"/>
    </location>
</feature>
<keyword evidence="3" id="KW-1185">Reference proteome</keyword>
<comment type="caution">
    <text evidence="2">The sequence shown here is derived from an EMBL/GenBank/DDBJ whole genome shotgun (WGS) entry which is preliminary data.</text>
</comment>
<gene>
    <name evidence="2" type="ORF">GCM10010178_92260</name>
</gene>
<dbReference type="EMBL" id="BMRE01000130">
    <property type="protein sequence ID" value="GGU88185.1"/>
    <property type="molecule type" value="Genomic_DNA"/>
</dbReference>